<sequence length="148" mass="16606">MAHFGGPLFERNIMNKEEFYRGALLLKEGTVLPGFLMHRPVELWDQAVADQDVYFNIVEGVFIVVGADTSKPFFAVKNPTGGVIEKQEFFMAPGSEYHLAYYTDYDEATVKGDILKIKNPSAGRVVSYADENNNVYYGMSYDDAKPDA</sequence>
<organism evidence="1">
    <name type="scientific">Serratia phage Kevin</name>
    <dbReference type="NCBI Taxonomy" id="3161161"/>
    <lineage>
        <taxon>Viruses</taxon>
        <taxon>Duplodnaviria</taxon>
        <taxon>Heunggongvirae</taxon>
        <taxon>Uroviricota</taxon>
        <taxon>Caudoviricetes</taxon>
        <taxon>Pantevenvirales</taxon>
        <taxon>Ackermannviridae</taxon>
        <taxon>Miltonvirus</taxon>
    </lineage>
</organism>
<name>A0AAU8KYU9_9CAUD</name>
<dbReference type="EMBL" id="PP869623">
    <property type="protein sequence ID" value="XCN27952.1"/>
    <property type="molecule type" value="Genomic_DNA"/>
</dbReference>
<accession>A0AAU8KYU9</accession>
<proteinExistence type="predicted"/>
<reference evidence="1" key="1">
    <citation type="submission" date="2024-06" db="EMBL/GenBank/DDBJ databases">
        <authorList>
            <person name="Melgar S."/>
            <person name="Ryabinky S."/>
            <person name="Merugu K."/>
            <person name="Desisa B."/>
            <person name="Truong H."/>
            <person name="Jamal R."/>
            <person name="Sandhu A."/>
            <person name="Johnson A."/>
        </authorList>
    </citation>
    <scope>NUCLEOTIDE SEQUENCE</scope>
</reference>
<evidence type="ECO:0000313" key="1">
    <source>
        <dbReference type="EMBL" id="XCN27952.1"/>
    </source>
</evidence>
<protein>
    <submittedName>
        <fullName evidence="1">Uncharacterized protein</fullName>
    </submittedName>
</protein>